<dbReference type="Pfam" id="PF09626">
    <property type="entry name" value="DHC"/>
    <property type="match status" value="1"/>
</dbReference>
<dbReference type="AlphaFoldDB" id="A0A178MKA0"/>
<protein>
    <recommendedName>
        <fullName evidence="4">Cytochrome C</fullName>
    </recommendedName>
</protein>
<organism evidence="2 3">
    <name type="scientific">Magnetospirillum moscoviense</name>
    <dbReference type="NCBI Taxonomy" id="1437059"/>
    <lineage>
        <taxon>Bacteria</taxon>
        <taxon>Pseudomonadati</taxon>
        <taxon>Pseudomonadota</taxon>
        <taxon>Alphaproteobacteria</taxon>
        <taxon>Rhodospirillales</taxon>
        <taxon>Rhodospirillaceae</taxon>
        <taxon>Magnetospirillum</taxon>
    </lineage>
</organism>
<keyword evidence="1" id="KW-0732">Signal</keyword>
<evidence type="ECO:0008006" key="4">
    <source>
        <dbReference type="Google" id="ProtNLM"/>
    </source>
</evidence>
<sequence length="143" mass="15672">MKRLILATILSVAVAAPAMAGGDWVAPVKDPLTLKECGSCHMAFQPAFLSADAWRKMMSNLANHFGDNAEMAPDKVSAITQYLTANAGGYRRGVSDSKITDTAWFARKHRKVAPEVWTRKDVMSRSNCPACHKQAEQGLYDDD</sequence>
<accession>A0A178MKA0</accession>
<reference evidence="2 3" key="1">
    <citation type="submission" date="2016-04" db="EMBL/GenBank/DDBJ databases">
        <title>Draft genome sequence of freshwater magnetotactic bacteria Magnetospirillum marisnigri SP-1 and Magnetospirillum moscoviense BB-1.</title>
        <authorList>
            <person name="Koziaeva V."/>
            <person name="Dziuba M.V."/>
            <person name="Ivanov T.M."/>
            <person name="Kuznetsov B."/>
            <person name="Grouzdev D.S."/>
        </authorList>
    </citation>
    <scope>NUCLEOTIDE SEQUENCE [LARGE SCALE GENOMIC DNA]</scope>
    <source>
        <strain evidence="2 3">BB-1</strain>
    </source>
</reference>
<dbReference type="EMBL" id="LWQU01000160">
    <property type="protein sequence ID" value="OAN48538.1"/>
    <property type="molecule type" value="Genomic_DNA"/>
</dbReference>
<evidence type="ECO:0000313" key="3">
    <source>
        <dbReference type="Proteomes" id="UP000078543"/>
    </source>
</evidence>
<proteinExistence type="predicted"/>
<dbReference type="STRING" id="1437059.A6A05_15090"/>
<evidence type="ECO:0000313" key="2">
    <source>
        <dbReference type="EMBL" id="OAN48538.1"/>
    </source>
</evidence>
<dbReference type="InterPro" id="IPR018588">
    <property type="entry name" value="Dihaem_cytochrome-c"/>
</dbReference>
<comment type="caution">
    <text evidence="2">The sequence shown here is derived from an EMBL/GenBank/DDBJ whole genome shotgun (WGS) entry which is preliminary data.</text>
</comment>
<dbReference type="Proteomes" id="UP000078543">
    <property type="component" value="Unassembled WGS sequence"/>
</dbReference>
<dbReference type="RefSeq" id="WP_068502792.1">
    <property type="nucleotide sequence ID" value="NZ_LWQU01000160.1"/>
</dbReference>
<feature type="signal peptide" evidence="1">
    <location>
        <begin position="1"/>
        <end position="20"/>
    </location>
</feature>
<keyword evidence="3" id="KW-1185">Reference proteome</keyword>
<name>A0A178MKA0_9PROT</name>
<feature type="chain" id="PRO_5008092012" description="Cytochrome C" evidence="1">
    <location>
        <begin position="21"/>
        <end position="143"/>
    </location>
</feature>
<dbReference type="OrthoDB" id="5296814at2"/>
<evidence type="ECO:0000256" key="1">
    <source>
        <dbReference type="SAM" id="SignalP"/>
    </source>
</evidence>
<gene>
    <name evidence="2" type="ORF">A6A05_15090</name>
</gene>